<evidence type="ECO:0000256" key="2">
    <source>
        <dbReference type="ARBA" id="ARBA00004857"/>
    </source>
</evidence>
<comment type="subunit">
    <text evidence="4">Homodimer.</text>
</comment>
<comment type="subcellular location">
    <subcellularLocation>
        <location evidence="10">Cytoplasm</location>
    </subcellularLocation>
</comment>
<dbReference type="GO" id="GO:0004801">
    <property type="term" value="F:transaldolase activity"/>
    <property type="evidence" value="ECO:0007669"/>
    <property type="project" value="UniProtKB-UniRule"/>
</dbReference>
<keyword evidence="12" id="KW-1185">Reference proteome</keyword>
<dbReference type="NCBIfam" id="TIGR00874">
    <property type="entry name" value="talAB"/>
    <property type="match status" value="1"/>
</dbReference>
<evidence type="ECO:0000256" key="9">
    <source>
        <dbReference type="ARBA" id="ARBA00048810"/>
    </source>
</evidence>
<comment type="pathway">
    <text evidence="2 10">Carbohydrate degradation; pentose phosphate pathway; D-glyceraldehyde 3-phosphate and beta-D-fructose 6-phosphate from D-ribose 5-phosphate and D-xylulose 5-phosphate (non-oxidative stage): step 2/3.</text>
</comment>
<evidence type="ECO:0000256" key="3">
    <source>
        <dbReference type="ARBA" id="ARBA00008012"/>
    </source>
</evidence>
<evidence type="ECO:0000313" key="12">
    <source>
        <dbReference type="Proteomes" id="UP000432089"/>
    </source>
</evidence>
<evidence type="ECO:0000256" key="6">
    <source>
        <dbReference type="ARBA" id="ARBA00022679"/>
    </source>
</evidence>
<keyword evidence="8 10" id="KW-0704">Schiff base</keyword>
<dbReference type="EMBL" id="VZDO01000003">
    <property type="protein sequence ID" value="KAB0681267.1"/>
    <property type="molecule type" value="Genomic_DNA"/>
</dbReference>
<name>A0A7V7PRE1_9HYPH</name>
<dbReference type="HAMAP" id="MF_00492">
    <property type="entry name" value="Transaldolase_1"/>
    <property type="match status" value="1"/>
</dbReference>
<keyword evidence="10" id="KW-0963">Cytoplasm</keyword>
<dbReference type="GO" id="GO:0006098">
    <property type="term" value="P:pentose-phosphate shunt"/>
    <property type="evidence" value="ECO:0007669"/>
    <property type="project" value="UniProtKB-UniRule"/>
</dbReference>
<dbReference type="UniPathway" id="UPA00115">
    <property type="reaction ID" value="UER00414"/>
</dbReference>
<dbReference type="GO" id="GO:0005975">
    <property type="term" value="P:carbohydrate metabolic process"/>
    <property type="evidence" value="ECO:0007669"/>
    <property type="project" value="InterPro"/>
</dbReference>
<dbReference type="Gene3D" id="3.20.20.70">
    <property type="entry name" value="Aldolase class I"/>
    <property type="match status" value="1"/>
</dbReference>
<keyword evidence="7 10" id="KW-0570">Pentose shunt</keyword>
<comment type="function">
    <text evidence="1 10">Transaldolase is important for the balance of metabolites in the pentose-phosphate pathway.</text>
</comment>
<evidence type="ECO:0000256" key="5">
    <source>
        <dbReference type="ARBA" id="ARBA00013151"/>
    </source>
</evidence>
<evidence type="ECO:0000256" key="10">
    <source>
        <dbReference type="HAMAP-Rule" id="MF_00492"/>
    </source>
</evidence>
<gene>
    <name evidence="10 11" type="primary">tal</name>
    <name evidence="11" type="ORF">F6X38_05080</name>
</gene>
<reference evidence="11 12" key="1">
    <citation type="submission" date="2019-09" db="EMBL/GenBank/DDBJ databases">
        <title>YIM 132180 draft genome.</title>
        <authorList>
            <person name="Zhang K."/>
        </authorList>
    </citation>
    <scope>NUCLEOTIDE SEQUENCE [LARGE SCALE GENOMIC DNA]</scope>
    <source>
        <strain evidence="11 12">YIM 132180</strain>
    </source>
</reference>
<dbReference type="PROSITE" id="PS01054">
    <property type="entry name" value="TRANSALDOLASE_1"/>
    <property type="match status" value="1"/>
</dbReference>
<evidence type="ECO:0000256" key="4">
    <source>
        <dbReference type="ARBA" id="ARBA00011738"/>
    </source>
</evidence>
<dbReference type="PANTHER" id="PTHR10683">
    <property type="entry name" value="TRANSALDOLASE"/>
    <property type="match status" value="1"/>
</dbReference>
<dbReference type="FunFam" id="3.20.20.70:FF:000131">
    <property type="entry name" value="Transaldolase"/>
    <property type="match status" value="1"/>
</dbReference>
<dbReference type="AlphaFoldDB" id="A0A7V7PRE1"/>
<accession>A0A7V7PRE1</accession>
<dbReference type="InterPro" id="IPR001585">
    <property type="entry name" value="TAL/FSA"/>
</dbReference>
<dbReference type="InterPro" id="IPR004730">
    <property type="entry name" value="Transaldolase_1"/>
</dbReference>
<comment type="caution">
    <text evidence="11">The sequence shown here is derived from an EMBL/GenBank/DDBJ whole genome shotgun (WGS) entry which is preliminary data.</text>
</comment>
<evidence type="ECO:0000256" key="8">
    <source>
        <dbReference type="ARBA" id="ARBA00023270"/>
    </source>
</evidence>
<sequence>MPSKLEQLREMTLVVADSGDIEAVKRLKPVDCTTNPSLVLKAVGLPLFAEKFDEALDWGRSQNLDETQRVVKIGDRLAISVGTELTKLVKGRVSTEVDADLSFDTEGSVKKAHEIIEEYEARGVSKDRILVKLGSTWEGIRAAEQLQKAGIDCNMTLIFNKAQAMAAADAGAFLISPFVGRILDWHAKASGKTFTATEDPGVLSVQDIYRTYKAHGIETVVMGASFRNTGEIEELAGCDRLTISPALLDELDKDQGKLERKLSPESSGGAKPERVRYDEKSFRWAMNEDAMATEKLAEGIRQFNADLIKMRQLISERLGSGVREAAE</sequence>
<evidence type="ECO:0000256" key="1">
    <source>
        <dbReference type="ARBA" id="ARBA00003518"/>
    </source>
</evidence>
<proteinExistence type="inferred from homology"/>
<dbReference type="GO" id="GO:0005829">
    <property type="term" value="C:cytosol"/>
    <property type="evidence" value="ECO:0007669"/>
    <property type="project" value="TreeGrafter"/>
</dbReference>
<dbReference type="CDD" id="cd00957">
    <property type="entry name" value="Transaldolase_TalAB"/>
    <property type="match status" value="1"/>
</dbReference>
<dbReference type="RefSeq" id="WP_150968463.1">
    <property type="nucleotide sequence ID" value="NZ_VZDO01000003.1"/>
</dbReference>
<comment type="catalytic activity">
    <reaction evidence="9 10">
        <text>D-sedoheptulose 7-phosphate + D-glyceraldehyde 3-phosphate = D-erythrose 4-phosphate + beta-D-fructose 6-phosphate</text>
        <dbReference type="Rhea" id="RHEA:17053"/>
        <dbReference type="ChEBI" id="CHEBI:16897"/>
        <dbReference type="ChEBI" id="CHEBI:57483"/>
        <dbReference type="ChEBI" id="CHEBI:57634"/>
        <dbReference type="ChEBI" id="CHEBI:59776"/>
        <dbReference type="EC" id="2.2.1.2"/>
    </reaction>
</comment>
<feature type="active site" description="Schiff-base intermediate with substrate" evidence="10">
    <location>
        <position position="132"/>
    </location>
</feature>
<dbReference type="Pfam" id="PF00923">
    <property type="entry name" value="TAL_FSA"/>
    <property type="match status" value="1"/>
</dbReference>
<dbReference type="PANTHER" id="PTHR10683:SF18">
    <property type="entry name" value="TRANSALDOLASE"/>
    <property type="match status" value="1"/>
</dbReference>
<evidence type="ECO:0000313" key="11">
    <source>
        <dbReference type="EMBL" id="KAB0681267.1"/>
    </source>
</evidence>
<dbReference type="Proteomes" id="UP000432089">
    <property type="component" value="Unassembled WGS sequence"/>
</dbReference>
<dbReference type="EC" id="2.2.1.2" evidence="5 10"/>
<dbReference type="SUPFAM" id="SSF51569">
    <property type="entry name" value="Aldolase"/>
    <property type="match status" value="1"/>
</dbReference>
<comment type="similarity">
    <text evidence="3 10">Belongs to the transaldolase family. Type 1 subfamily.</text>
</comment>
<evidence type="ECO:0000256" key="7">
    <source>
        <dbReference type="ARBA" id="ARBA00023126"/>
    </source>
</evidence>
<organism evidence="11 12">
    <name type="scientific">Plantimonas leprariae</name>
    <dbReference type="NCBI Taxonomy" id="2615207"/>
    <lineage>
        <taxon>Bacteria</taxon>
        <taxon>Pseudomonadati</taxon>
        <taxon>Pseudomonadota</taxon>
        <taxon>Alphaproteobacteria</taxon>
        <taxon>Hyphomicrobiales</taxon>
        <taxon>Aurantimonadaceae</taxon>
        <taxon>Plantimonas</taxon>
    </lineage>
</organism>
<dbReference type="InterPro" id="IPR013785">
    <property type="entry name" value="Aldolase_TIM"/>
</dbReference>
<dbReference type="InterPro" id="IPR018225">
    <property type="entry name" value="Transaldolase_AS"/>
</dbReference>
<protein>
    <recommendedName>
        <fullName evidence="5 10">Transaldolase</fullName>
        <ecNumber evidence="5 10">2.2.1.2</ecNumber>
    </recommendedName>
</protein>
<keyword evidence="6 10" id="KW-0808">Transferase</keyword>